<proteinExistence type="predicted"/>
<dbReference type="PANTHER" id="PTHR31225:SF9">
    <property type="entry name" value="TERPENE SYNTHASE 10"/>
    <property type="match status" value="1"/>
</dbReference>
<comment type="caution">
    <text evidence="3">The sequence shown here is derived from an EMBL/GenBank/DDBJ whole genome shotgun (WGS) entry which is preliminary data.</text>
</comment>
<dbReference type="SUPFAM" id="SSF48239">
    <property type="entry name" value="Terpenoid cyclases/Protein prenyltransferases"/>
    <property type="match status" value="1"/>
</dbReference>
<dbReference type="Pfam" id="PF01397">
    <property type="entry name" value="Terpene_synth"/>
    <property type="match status" value="1"/>
</dbReference>
<dbReference type="InterPro" id="IPR036965">
    <property type="entry name" value="Terpene_synth_N_sf"/>
</dbReference>
<keyword evidence="4" id="KW-1185">Reference proteome</keyword>
<protein>
    <recommendedName>
        <fullName evidence="2">Terpene synthase N-terminal domain-containing protein</fullName>
    </recommendedName>
</protein>
<name>A0A2H5QVH5_CITUN</name>
<dbReference type="PANTHER" id="PTHR31225">
    <property type="entry name" value="OS04G0344100 PROTEIN-RELATED"/>
    <property type="match status" value="1"/>
</dbReference>
<reference evidence="3 4" key="1">
    <citation type="journal article" date="2017" name="Front. Genet.">
        <title>Draft sequencing of the heterozygous diploid genome of Satsuma (Citrus unshiu Marc.) using a hybrid assembly approach.</title>
        <authorList>
            <person name="Shimizu T."/>
            <person name="Tanizawa Y."/>
            <person name="Mochizuki T."/>
            <person name="Nagasaki H."/>
            <person name="Yoshioka T."/>
            <person name="Toyoda A."/>
            <person name="Fujiyama A."/>
            <person name="Kaminuma E."/>
            <person name="Nakamura Y."/>
        </authorList>
    </citation>
    <scope>NUCLEOTIDE SEQUENCE [LARGE SCALE GENOMIC DNA]</scope>
    <source>
        <strain evidence="4">cv. Miyagawa wase</strain>
    </source>
</reference>
<dbReference type="STRING" id="55188.A0A2H5QVH5"/>
<keyword evidence="1" id="KW-0460">Magnesium</keyword>
<evidence type="ECO:0000259" key="2">
    <source>
        <dbReference type="Pfam" id="PF01397"/>
    </source>
</evidence>
<accession>A0A2H5QVH5</accession>
<dbReference type="EMBL" id="BDQV01000932">
    <property type="protein sequence ID" value="GAY68624.1"/>
    <property type="molecule type" value="Genomic_DNA"/>
</dbReference>
<organism evidence="3 4">
    <name type="scientific">Citrus unshiu</name>
    <name type="common">Satsuma mandarin</name>
    <name type="synonym">Citrus nobilis var. unshiu</name>
    <dbReference type="NCBI Taxonomy" id="55188"/>
    <lineage>
        <taxon>Eukaryota</taxon>
        <taxon>Viridiplantae</taxon>
        <taxon>Streptophyta</taxon>
        <taxon>Embryophyta</taxon>
        <taxon>Tracheophyta</taxon>
        <taxon>Spermatophyta</taxon>
        <taxon>Magnoliopsida</taxon>
        <taxon>eudicotyledons</taxon>
        <taxon>Gunneridae</taxon>
        <taxon>Pentapetalae</taxon>
        <taxon>rosids</taxon>
        <taxon>malvids</taxon>
        <taxon>Sapindales</taxon>
        <taxon>Rutaceae</taxon>
        <taxon>Aurantioideae</taxon>
        <taxon>Citrus</taxon>
    </lineage>
</organism>
<evidence type="ECO:0000313" key="4">
    <source>
        <dbReference type="Proteomes" id="UP000236630"/>
    </source>
</evidence>
<evidence type="ECO:0000256" key="1">
    <source>
        <dbReference type="ARBA" id="ARBA00022842"/>
    </source>
</evidence>
<dbReference type="InterPro" id="IPR050148">
    <property type="entry name" value="Terpene_synthase-like"/>
</dbReference>
<dbReference type="Proteomes" id="UP000236630">
    <property type="component" value="Unassembled WGS sequence"/>
</dbReference>
<gene>
    <name evidence="3" type="ORF">CUMW_265560</name>
</gene>
<dbReference type="InterPro" id="IPR001906">
    <property type="entry name" value="Terpene_synth_N"/>
</dbReference>
<dbReference type="GO" id="GO:0016114">
    <property type="term" value="P:terpenoid biosynthetic process"/>
    <property type="evidence" value="ECO:0007669"/>
    <property type="project" value="InterPro"/>
</dbReference>
<feature type="domain" description="Terpene synthase N-terminal" evidence="2">
    <location>
        <begin position="48"/>
        <end position="191"/>
    </location>
</feature>
<evidence type="ECO:0000313" key="3">
    <source>
        <dbReference type="EMBL" id="GAY68624.1"/>
    </source>
</evidence>
<dbReference type="GO" id="GO:0010333">
    <property type="term" value="F:terpene synthase activity"/>
    <property type="evidence" value="ECO:0007669"/>
    <property type="project" value="InterPro"/>
</dbReference>
<dbReference type="AlphaFoldDB" id="A0A2H5QVH5"/>
<dbReference type="InterPro" id="IPR008930">
    <property type="entry name" value="Terpenoid_cyclase/PrenylTrfase"/>
</dbReference>
<sequence>MHELLLKKTECRNKEEEPPFIAKTGDLPITSHLVGVLIIIWHLRGESYVKIEEKLRKEVRAMLQQDDHKVVVDFDPLHLLELIDTLQRLGLSYHLRIKTKELWLGYTIRILIITAIINKNKKVLLRQHGYDIPAKETFSCFKDEKRSFKLSCLGDDCKGILALSEAAYLLVEGESNIFLDAINSTTTYLKE</sequence>
<dbReference type="Gene3D" id="1.50.10.130">
    <property type="entry name" value="Terpene synthase, N-terminal domain"/>
    <property type="match status" value="1"/>
</dbReference>